<feature type="region of interest" description="Disordered" evidence="1">
    <location>
        <begin position="19"/>
        <end position="68"/>
    </location>
</feature>
<evidence type="ECO:0000313" key="3">
    <source>
        <dbReference type="Proteomes" id="UP000298327"/>
    </source>
</evidence>
<reference evidence="2 3" key="1">
    <citation type="submission" date="2019-02" db="EMBL/GenBank/DDBJ databases">
        <title>Genome sequencing of the rare red list fungi Dentipellis fragilis.</title>
        <authorList>
            <person name="Buettner E."/>
            <person name="Kellner H."/>
        </authorList>
    </citation>
    <scope>NUCLEOTIDE SEQUENCE [LARGE SCALE GENOMIC DNA]</scope>
    <source>
        <strain evidence="2 3">DSM 105465</strain>
    </source>
</reference>
<accession>A0A4Y9XM50</accession>
<protein>
    <submittedName>
        <fullName evidence="2">Uncharacterized protein</fullName>
    </submittedName>
</protein>
<evidence type="ECO:0000256" key="1">
    <source>
        <dbReference type="SAM" id="MobiDB-lite"/>
    </source>
</evidence>
<dbReference type="Proteomes" id="UP000298327">
    <property type="component" value="Unassembled WGS sequence"/>
</dbReference>
<evidence type="ECO:0000313" key="2">
    <source>
        <dbReference type="EMBL" id="TFY50818.1"/>
    </source>
</evidence>
<proteinExistence type="predicted"/>
<comment type="caution">
    <text evidence="2">The sequence shown here is derived from an EMBL/GenBank/DDBJ whole genome shotgun (WGS) entry which is preliminary data.</text>
</comment>
<name>A0A4Y9XM50_9AGAM</name>
<dbReference type="EMBL" id="SEOQ01001694">
    <property type="protein sequence ID" value="TFY50818.1"/>
    <property type="molecule type" value="Genomic_DNA"/>
</dbReference>
<dbReference type="OrthoDB" id="3223806at2759"/>
<sequence length="99" mass="10941">MTHINFSLHQTARQLHQWTRKAKKDSRLNSPPASAKCMPPEAGAGAGAGGQGQGCVQGKEQEQVEEPEEIEEIDGEMSNFQTPELSSLFKLNMDDIFRL</sequence>
<gene>
    <name evidence="2" type="ORF">EVG20_g11313</name>
</gene>
<feature type="compositionally biased region" description="Gly residues" evidence="1">
    <location>
        <begin position="44"/>
        <end position="55"/>
    </location>
</feature>
<organism evidence="2 3">
    <name type="scientific">Dentipellis fragilis</name>
    <dbReference type="NCBI Taxonomy" id="205917"/>
    <lineage>
        <taxon>Eukaryota</taxon>
        <taxon>Fungi</taxon>
        <taxon>Dikarya</taxon>
        <taxon>Basidiomycota</taxon>
        <taxon>Agaricomycotina</taxon>
        <taxon>Agaricomycetes</taxon>
        <taxon>Russulales</taxon>
        <taxon>Hericiaceae</taxon>
        <taxon>Dentipellis</taxon>
    </lineage>
</organism>
<keyword evidence="3" id="KW-1185">Reference proteome</keyword>
<dbReference type="AlphaFoldDB" id="A0A4Y9XM50"/>